<dbReference type="Gene3D" id="3.20.20.450">
    <property type="entry name" value="EAL domain"/>
    <property type="match status" value="1"/>
</dbReference>
<dbReference type="AlphaFoldDB" id="A0A563W4H6"/>
<dbReference type="PROSITE" id="PS50883">
    <property type="entry name" value="EAL"/>
    <property type="match status" value="1"/>
</dbReference>
<dbReference type="FunFam" id="3.30.70.270:FF:000001">
    <property type="entry name" value="Diguanylate cyclase domain protein"/>
    <property type="match status" value="1"/>
</dbReference>
<feature type="domain" description="GGDEF" evidence="5">
    <location>
        <begin position="209"/>
        <end position="342"/>
    </location>
</feature>
<dbReference type="PANTHER" id="PTHR44757:SF2">
    <property type="entry name" value="BIOFILM ARCHITECTURE MAINTENANCE PROTEIN MBAA"/>
    <property type="match status" value="1"/>
</dbReference>
<organism evidence="6 7">
    <name type="scientific">Hyella patelloides LEGE 07179</name>
    <dbReference type="NCBI Taxonomy" id="945734"/>
    <lineage>
        <taxon>Bacteria</taxon>
        <taxon>Bacillati</taxon>
        <taxon>Cyanobacteriota</taxon>
        <taxon>Cyanophyceae</taxon>
        <taxon>Pleurocapsales</taxon>
        <taxon>Hyellaceae</taxon>
        <taxon>Hyella</taxon>
    </lineage>
</organism>
<dbReference type="Pfam" id="PF00072">
    <property type="entry name" value="Response_reg"/>
    <property type="match status" value="1"/>
</dbReference>
<reference evidence="6 7" key="1">
    <citation type="submission" date="2019-01" db="EMBL/GenBank/DDBJ databases">
        <authorList>
            <person name="Brito A."/>
        </authorList>
    </citation>
    <scope>NUCLEOTIDE SEQUENCE [LARGE SCALE GENOMIC DNA]</scope>
    <source>
        <strain evidence="6">1</strain>
    </source>
</reference>
<dbReference type="SMART" id="SM00052">
    <property type="entry name" value="EAL"/>
    <property type="match status" value="1"/>
</dbReference>
<dbReference type="InterPro" id="IPR011006">
    <property type="entry name" value="CheY-like_superfamily"/>
</dbReference>
<evidence type="ECO:0000313" key="6">
    <source>
        <dbReference type="EMBL" id="VEP18575.1"/>
    </source>
</evidence>
<dbReference type="Pfam" id="PF00563">
    <property type="entry name" value="EAL"/>
    <property type="match status" value="1"/>
</dbReference>
<keyword evidence="2" id="KW-0175">Coiled coil</keyword>
<name>A0A563W4H6_9CYAN</name>
<proteinExistence type="predicted"/>
<dbReference type="NCBIfam" id="TIGR00254">
    <property type="entry name" value="GGDEF"/>
    <property type="match status" value="1"/>
</dbReference>
<dbReference type="InterPro" id="IPR001789">
    <property type="entry name" value="Sig_transdc_resp-reg_receiver"/>
</dbReference>
<evidence type="ECO:0000256" key="1">
    <source>
        <dbReference type="PROSITE-ProRule" id="PRU00169"/>
    </source>
</evidence>
<dbReference type="FunFam" id="3.20.20.450:FF:000001">
    <property type="entry name" value="Cyclic di-GMP phosphodiesterase yahA"/>
    <property type="match status" value="1"/>
</dbReference>
<sequence>MNNILVVDDIVDNLRFLSQTLSAQGYKVRGAKNGTTALKVVKKIIPDLILLDIKMPDLDGYEICQQLKADSTTKDIPIIFLSALDDVLDKVKAFEVGAVDYVTKPFQLEEVLARVKNQLALQSAKAEITQLNQQLEQKIQERTAQLQTANQKLQIANQELQQEVQERQKIEQRLVQDALHDDLTGLPNRTLLMDRIERSLQLTKRNPHHLFALLFIDLDRFKIINDSQGHLVGDKLLIAIADILSEGLRDTDTLARLGGDEFVILLENINHLTDATKVADRINQQLQLSFNLEGQMAFTSASIGIALSSTGYENSSQILRDADIAMYRAKDKGKACYEVFDQAMYLETLKNIELEHNLRLALPQNELTLHYQPIISLKHGTLTGFEALIRWQHPQQGLIFPGDFISIAEDTGLIVPIGYWVLKEACQQLHSWQQKFAQIPGIDSFKISVNLASQQIQEANFIEKLDLILAETGLDAGCLRLEITERVLVDSGQNTQQNLAEIKRRQIKLSIDDFGTGYSSLSYLHCLPINNLKIDRSFINNLNIDTESFEIVKTIVTLAHSLNMDAIAEGVETIEQVNHLKALGCEYAQGYLYAKPLEVKDIELNFLNNYAKTSDFLGACF</sequence>
<dbReference type="CDD" id="cd01948">
    <property type="entry name" value="EAL"/>
    <property type="match status" value="1"/>
</dbReference>
<dbReference type="SMART" id="SM00448">
    <property type="entry name" value="REC"/>
    <property type="match status" value="1"/>
</dbReference>
<evidence type="ECO:0000313" key="7">
    <source>
        <dbReference type="Proteomes" id="UP000320055"/>
    </source>
</evidence>
<dbReference type="SUPFAM" id="SSF55073">
    <property type="entry name" value="Nucleotide cyclase"/>
    <property type="match status" value="1"/>
</dbReference>
<dbReference type="PANTHER" id="PTHR44757">
    <property type="entry name" value="DIGUANYLATE CYCLASE DGCP"/>
    <property type="match status" value="1"/>
</dbReference>
<dbReference type="CDD" id="cd01949">
    <property type="entry name" value="GGDEF"/>
    <property type="match status" value="1"/>
</dbReference>
<gene>
    <name evidence="6" type="ORF">H1P_820002</name>
</gene>
<dbReference type="Pfam" id="PF00990">
    <property type="entry name" value="GGDEF"/>
    <property type="match status" value="1"/>
</dbReference>
<dbReference type="Gene3D" id="3.40.50.2300">
    <property type="match status" value="1"/>
</dbReference>
<dbReference type="Proteomes" id="UP000320055">
    <property type="component" value="Unassembled WGS sequence"/>
</dbReference>
<dbReference type="SMART" id="SM00267">
    <property type="entry name" value="GGDEF"/>
    <property type="match status" value="1"/>
</dbReference>
<keyword evidence="7" id="KW-1185">Reference proteome</keyword>
<accession>A0A563W4H6</accession>
<protein>
    <submittedName>
        <fullName evidence="6">Response regulator receiver modulated diguanylate cyclase/phosphodiesterase</fullName>
    </submittedName>
</protein>
<keyword evidence="1" id="KW-0597">Phosphoprotein</keyword>
<dbReference type="GO" id="GO:0000160">
    <property type="term" value="P:phosphorelay signal transduction system"/>
    <property type="evidence" value="ECO:0007669"/>
    <property type="project" value="InterPro"/>
</dbReference>
<feature type="modified residue" description="4-aspartylphosphate" evidence="1">
    <location>
        <position position="52"/>
    </location>
</feature>
<dbReference type="PROSITE" id="PS50110">
    <property type="entry name" value="RESPONSE_REGULATORY"/>
    <property type="match status" value="1"/>
</dbReference>
<dbReference type="RefSeq" id="WP_144867938.1">
    <property type="nucleotide sequence ID" value="NZ_LR213840.1"/>
</dbReference>
<dbReference type="OrthoDB" id="543801at2"/>
<dbReference type="InterPro" id="IPR043128">
    <property type="entry name" value="Rev_trsase/Diguanyl_cyclase"/>
</dbReference>
<dbReference type="CDD" id="cd19920">
    <property type="entry name" value="REC_PA4781-like"/>
    <property type="match status" value="1"/>
</dbReference>
<dbReference type="SUPFAM" id="SSF52172">
    <property type="entry name" value="CheY-like"/>
    <property type="match status" value="1"/>
</dbReference>
<dbReference type="InterPro" id="IPR000160">
    <property type="entry name" value="GGDEF_dom"/>
</dbReference>
<evidence type="ECO:0000259" key="4">
    <source>
        <dbReference type="PROSITE" id="PS50883"/>
    </source>
</evidence>
<evidence type="ECO:0000259" key="3">
    <source>
        <dbReference type="PROSITE" id="PS50110"/>
    </source>
</evidence>
<dbReference type="InterPro" id="IPR052155">
    <property type="entry name" value="Biofilm_reg_signaling"/>
</dbReference>
<dbReference type="InterPro" id="IPR035919">
    <property type="entry name" value="EAL_sf"/>
</dbReference>
<feature type="coiled-coil region" evidence="2">
    <location>
        <begin position="114"/>
        <end position="177"/>
    </location>
</feature>
<dbReference type="InterPro" id="IPR001633">
    <property type="entry name" value="EAL_dom"/>
</dbReference>
<dbReference type="PROSITE" id="PS50887">
    <property type="entry name" value="GGDEF"/>
    <property type="match status" value="1"/>
</dbReference>
<dbReference type="InterPro" id="IPR029787">
    <property type="entry name" value="Nucleotide_cyclase"/>
</dbReference>
<dbReference type="SUPFAM" id="SSF141868">
    <property type="entry name" value="EAL domain-like"/>
    <property type="match status" value="1"/>
</dbReference>
<dbReference type="EMBL" id="CAACVJ010000690">
    <property type="protein sequence ID" value="VEP18575.1"/>
    <property type="molecule type" value="Genomic_DNA"/>
</dbReference>
<dbReference type="Gene3D" id="3.30.70.270">
    <property type="match status" value="1"/>
</dbReference>
<evidence type="ECO:0000259" key="5">
    <source>
        <dbReference type="PROSITE" id="PS50887"/>
    </source>
</evidence>
<evidence type="ECO:0000256" key="2">
    <source>
        <dbReference type="SAM" id="Coils"/>
    </source>
</evidence>
<feature type="domain" description="EAL" evidence="4">
    <location>
        <begin position="351"/>
        <end position="610"/>
    </location>
</feature>
<feature type="domain" description="Response regulatory" evidence="3">
    <location>
        <begin position="3"/>
        <end position="119"/>
    </location>
</feature>